<dbReference type="SUPFAM" id="SSF48371">
    <property type="entry name" value="ARM repeat"/>
    <property type="match status" value="1"/>
</dbReference>
<dbReference type="Proteomes" id="UP000094455">
    <property type="component" value="Unassembled WGS sequence"/>
</dbReference>
<dbReference type="InterPro" id="IPR011989">
    <property type="entry name" value="ARM-like"/>
</dbReference>
<dbReference type="PROSITE" id="PS50082">
    <property type="entry name" value="WD_REPEATS_2"/>
    <property type="match status" value="1"/>
</dbReference>
<evidence type="ECO:0000256" key="4">
    <source>
        <dbReference type="PROSITE-ProRule" id="PRU00221"/>
    </source>
</evidence>
<dbReference type="GO" id="GO:0071230">
    <property type="term" value="P:cellular response to amino acid stimulus"/>
    <property type="evidence" value="ECO:0007669"/>
    <property type="project" value="TreeGrafter"/>
</dbReference>
<dbReference type="GO" id="GO:0031931">
    <property type="term" value="C:TORC1 complex"/>
    <property type="evidence" value="ECO:0007669"/>
    <property type="project" value="EnsemblFungi"/>
</dbReference>
<dbReference type="InterPro" id="IPR015943">
    <property type="entry name" value="WD40/YVTN_repeat-like_dom_sf"/>
</dbReference>
<keyword evidence="7" id="KW-1185">Reference proteome</keyword>
<dbReference type="InterPro" id="IPR001680">
    <property type="entry name" value="WD40_rpt"/>
</dbReference>
<organism evidence="6 7">
    <name type="scientific">Pichia membranifaciens NRRL Y-2026</name>
    <dbReference type="NCBI Taxonomy" id="763406"/>
    <lineage>
        <taxon>Eukaryota</taxon>
        <taxon>Fungi</taxon>
        <taxon>Dikarya</taxon>
        <taxon>Ascomycota</taxon>
        <taxon>Saccharomycotina</taxon>
        <taxon>Pichiomycetes</taxon>
        <taxon>Pichiales</taxon>
        <taxon>Pichiaceae</taxon>
        <taxon>Pichia</taxon>
    </lineage>
</organism>
<dbReference type="GeneID" id="30177834"/>
<gene>
    <name evidence="6" type="ORF">PICMEDRAFT_16281</name>
</gene>
<name>A0A1E3NJU6_9ASCO</name>
<dbReference type="STRING" id="763406.A0A1E3NJU6"/>
<dbReference type="OrthoDB" id="10262360at2759"/>
<dbReference type="GO" id="GO:0000329">
    <property type="term" value="C:fungal-type vacuole membrane"/>
    <property type="evidence" value="ECO:0007669"/>
    <property type="project" value="EnsemblFungi"/>
</dbReference>
<dbReference type="InterPro" id="IPR036322">
    <property type="entry name" value="WD40_repeat_dom_sf"/>
</dbReference>
<dbReference type="PRINTS" id="PR01547">
    <property type="entry name" value="YEAST176DUF"/>
</dbReference>
<dbReference type="InterPro" id="IPR004083">
    <property type="entry name" value="Raptor"/>
</dbReference>
<protein>
    <recommendedName>
        <fullName evidence="5">Raptor N-terminal CASPase-like domain-containing protein</fullName>
    </recommendedName>
</protein>
<dbReference type="Gene3D" id="1.25.10.10">
    <property type="entry name" value="Leucine-rich Repeat Variant"/>
    <property type="match status" value="1"/>
</dbReference>
<dbReference type="EMBL" id="KV454003">
    <property type="protein sequence ID" value="ODQ46391.1"/>
    <property type="molecule type" value="Genomic_DNA"/>
</dbReference>
<dbReference type="PANTHER" id="PTHR12848:SF16">
    <property type="entry name" value="REGULATORY-ASSOCIATED PROTEIN OF MTOR"/>
    <property type="match status" value="1"/>
</dbReference>
<accession>A0A1E3NJU6</accession>
<dbReference type="GO" id="GO:0031139">
    <property type="term" value="P:positive regulation of conjugation with cellular fusion"/>
    <property type="evidence" value="ECO:0007669"/>
    <property type="project" value="EnsemblFungi"/>
</dbReference>
<evidence type="ECO:0000256" key="1">
    <source>
        <dbReference type="ARBA" id="ARBA00009257"/>
    </source>
</evidence>
<feature type="domain" description="Raptor N-terminal CASPase-like" evidence="5">
    <location>
        <begin position="56"/>
        <end position="210"/>
    </location>
</feature>
<proteinExistence type="inferred from homology"/>
<sequence length="1399" mass="158710">MAAELRHGFLNDPYFLDNLQSHYYSHFDLKRNTTSANPSPQDDTYKIADWKSSGNKKKTTMAALVMCLNLGIPPPDIMRPQEYPYLEAFVNPSTYPDTKLALQAIGKHLQSNYESISSRAKYKQSLDPSVEDLKRLCTSLRRNAKDERILFHYNGHGVPQPTHSGEIWVFNRGYTQYIPVSLYDLQNWLGAPYIMVVDTNAAGHVIENNKRFIQKRIDDEANHHTDMASPSPVSAYIESIQLGACQSNEILPLNPDLPADLFTCCLTRPIEMSIKWFILFSPLREKGYYDILKNKNGVIEIPGKLTDRRTPLGELNWIFIAVTDTIAWTSLSRPLFKKLFRQDLVIAALFRNFLLAKKLMPEAGCHPISDPPLPDVSDHPMWDSWEFAIDQILGQMLEKKESEPAVVDMTDIPQLQIVSSTSETELNGSSKKAKSSSLSSNQMQSGWNYQHCSFFQQHLTAFEVWLQYGSAIKEPPQQLPIVLQVLLSQAHRLRALHLLSNFLDLGPWAVYLALSVGMFPYIQKLLQSPSPDLKPILIFIWTRIMSVDYQNAQQELIKDRGYNYFTQMLTFQPRPSQPHIQGNPLVIESPAVNNNVTFADQKAMSAFVLAMFVRDHKQGQKLAFSIDVVKICISYIETSESPLLRQWSALLISGMVKEHLEAVVIIMRSGAFAKLLTLANDPIPEIRASIVDALSNFILLSNEGDELDNSYGLREELNQQDLKMAGEILNLCNDGSALIRREVVCFFSRFIVKYIEFFLVSAFSQLEEEITLVDKPSIIDEVRRKSPAYGSIFSTVWKALLIASEDPHDEVKNYAQQVIDYIMLKLNESQLGDVVASMEDYLLQNRSSVESRADSIDSSLLVKLNENPKYKNMQPNTIKQLNQNNGKSARRVQSLNVDSRISAELENQKKRPGSSASSTYGFSMSDKVATFKSWLHSFGLYDETRSEISSANRLSNLLTQQPLAMEFGTNVRPTTPRFKPRPRNNGYPILPFTSGFLDYSSEYFQESQLGPKEADEPGSEEYMRRIWRRNRNEAIIATTQPQKEMATTGNWKNVVSRLNNTTQPKILQFTQFEKWVAATDERDNITTFDWSKGTELSKISNGNPFGTKITDLRFLNEDHVPLLMTGSSDGVVKIYKNFHEAEKCQLLTAWRALTDIMLTPRSVGLVTEWQQSRGTLLVTGDVKVIKLWDAPREKCVLDIPVRSTSQILTMTSDQVSGNIVIAGFQDGSMRVYDRRMDAKDSMVKVYKPKSVLERSPIRNVHMQRGGMRELVSGSSNGLVQIWDIRKDDPIVRFRAFEKTMTTAFIHEHAPIIACASKEVDIYSTVGKRVARIVNGGFINTLNGTVRSNSYINSLALHPHRMMLATNHNQSAEIAVYECRENNGPNEEFYSREELIGDYS</sequence>
<dbReference type="GO" id="GO:0030674">
    <property type="term" value="F:protein-macromolecule adaptor activity"/>
    <property type="evidence" value="ECO:0007669"/>
    <property type="project" value="TreeGrafter"/>
</dbReference>
<dbReference type="InterPro" id="IPR016024">
    <property type="entry name" value="ARM-type_fold"/>
</dbReference>
<keyword evidence="2 4" id="KW-0853">WD repeat</keyword>
<dbReference type="GO" id="GO:0030307">
    <property type="term" value="P:positive regulation of cell growth"/>
    <property type="evidence" value="ECO:0007669"/>
    <property type="project" value="TreeGrafter"/>
</dbReference>
<feature type="repeat" description="WD" evidence="4">
    <location>
        <begin position="1270"/>
        <end position="1292"/>
    </location>
</feature>
<dbReference type="GO" id="GO:0005886">
    <property type="term" value="C:plasma membrane"/>
    <property type="evidence" value="ECO:0007669"/>
    <property type="project" value="EnsemblFungi"/>
</dbReference>
<dbReference type="PANTHER" id="PTHR12848">
    <property type="entry name" value="REGULATORY-ASSOCIATED PROTEIN OF MTOR"/>
    <property type="match status" value="1"/>
</dbReference>
<dbReference type="Gene3D" id="2.130.10.10">
    <property type="entry name" value="YVTN repeat-like/Quinoprotein amine dehydrogenase"/>
    <property type="match status" value="1"/>
</dbReference>
<dbReference type="InterPro" id="IPR029347">
    <property type="entry name" value="Raptor_N"/>
</dbReference>
<dbReference type="GO" id="GO:0031929">
    <property type="term" value="P:TOR signaling"/>
    <property type="evidence" value="ECO:0007669"/>
    <property type="project" value="InterPro"/>
</dbReference>
<dbReference type="RefSeq" id="XP_019017504.1">
    <property type="nucleotide sequence ID" value="XM_019161147.1"/>
</dbReference>
<evidence type="ECO:0000256" key="3">
    <source>
        <dbReference type="ARBA" id="ARBA00022737"/>
    </source>
</evidence>
<dbReference type="GO" id="GO:0030874">
    <property type="term" value="C:nucleolar chromatin"/>
    <property type="evidence" value="ECO:0007669"/>
    <property type="project" value="EnsemblFungi"/>
</dbReference>
<evidence type="ECO:0000313" key="6">
    <source>
        <dbReference type="EMBL" id="ODQ46391.1"/>
    </source>
</evidence>
<dbReference type="Pfam" id="PF14538">
    <property type="entry name" value="Raptor_N"/>
    <property type="match status" value="1"/>
</dbReference>
<evidence type="ECO:0000313" key="7">
    <source>
        <dbReference type="Proteomes" id="UP000094455"/>
    </source>
</evidence>
<dbReference type="GO" id="GO:0010506">
    <property type="term" value="P:regulation of autophagy"/>
    <property type="evidence" value="ECO:0007669"/>
    <property type="project" value="TreeGrafter"/>
</dbReference>
<dbReference type="GO" id="GO:0043130">
    <property type="term" value="F:ubiquitin binding"/>
    <property type="evidence" value="ECO:0007669"/>
    <property type="project" value="EnsemblFungi"/>
</dbReference>
<comment type="similarity">
    <text evidence="1">Belongs to the WD repeat RAPTOR family.</text>
</comment>
<keyword evidence="3" id="KW-0677">Repeat</keyword>
<evidence type="ECO:0000259" key="5">
    <source>
        <dbReference type="SMART" id="SM01302"/>
    </source>
</evidence>
<reference evidence="6 7" key="1">
    <citation type="journal article" date="2016" name="Proc. Natl. Acad. Sci. U.S.A.">
        <title>Comparative genomics of biotechnologically important yeasts.</title>
        <authorList>
            <person name="Riley R."/>
            <person name="Haridas S."/>
            <person name="Wolfe K.H."/>
            <person name="Lopes M.R."/>
            <person name="Hittinger C.T."/>
            <person name="Goeker M."/>
            <person name="Salamov A.A."/>
            <person name="Wisecaver J.H."/>
            <person name="Long T.M."/>
            <person name="Calvey C.H."/>
            <person name="Aerts A.L."/>
            <person name="Barry K.W."/>
            <person name="Choi C."/>
            <person name="Clum A."/>
            <person name="Coughlan A.Y."/>
            <person name="Deshpande S."/>
            <person name="Douglass A.P."/>
            <person name="Hanson S.J."/>
            <person name="Klenk H.-P."/>
            <person name="LaButti K.M."/>
            <person name="Lapidus A."/>
            <person name="Lindquist E.A."/>
            <person name="Lipzen A.M."/>
            <person name="Meier-Kolthoff J.P."/>
            <person name="Ohm R.A."/>
            <person name="Otillar R.P."/>
            <person name="Pangilinan J.L."/>
            <person name="Peng Y."/>
            <person name="Rokas A."/>
            <person name="Rosa C.A."/>
            <person name="Scheuner C."/>
            <person name="Sibirny A.A."/>
            <person name="Slot J.C."/>
            <person name="Stielow J.B."/>
            <person name="Sun H."/>
            <person name="Kurtzman C.P."/>
            <person name="Blackwell M."/>
            <person name="Grigoriev I.V."/>
            <person name="Jeffries T.W."/>
        </authorList>
    </citation>
    <scope>NUCLEOTIDE SEQUENCE [LARGE SCALE GENOMIC DNA]</scope>
    <source>
        <strain evidence="6 7">NRRL Y-2026</strain>
    </source>
</reference>
<dbReference type="GO" id="GO:0009267">
    <property type="term" value="P:cellular response to starvation"/>
    <property type="evidence" value="ECO:0007669"/>
    <property type="project" value="EnsemblFungi"/>
</dbReference>
<dbReference type="SUPFAM" id="SSF50978">
    <property type="entry name" value="WD40 repeat-like"/>
    <property type="match status" value="1"/>
</dbReference>
<evidence type="ECO:0000256" key="2">
    <source>
        <dbReference type="ARBA" id="ARBA00022574"/>
    </source>
</evidence>
<dbReference type="SMART" id="SM01302">
    <property type="entry name" value="Raptor_N"/>
    <property type="match status" value="1"/>
</dbReference>
<dbReference type="SMART" id="SM00320">
    <property type="entry name" value="WD40"/>
    <property type="match status" value="4"/>
</dbReference>